<evidence type="ECO:0000256" key="1">
    <source>
        <dbReference type="SAM" id="Phobius"/>
    </source>
</evidence>
<evidence type="ECO:0000313" key="2">
    <source>
        <dbReference type="EMBL" id="AMC10310.1"/>
    </source>
</evidence>
<dbReference type="InterPro" id="IPR043130">
    <property type="entry name" value="CDP-OH_PTrfase_TM_dom"/>
</dbReference>
<dbReference type="Proteomes" id="UP000059672">
    <property type="component" value="Chromosome"/>
</dbReference>
<dbReference type="GO" id="GO:0016020">
    <property type="term" value="C:membrane"/>
    <property type="evidence" value="ECO:0007669"/>
    <property type="project" value="InterPro"/>
</dbReference>
<dbReference type="PATRIC" id="fig|1622118.3.peg.665"/>
<dbReference type="InterPro" id="IPR000462">
    <property type="entry name" value="CDP-OH_P_trans"/>
</dbReference>
<feature type="transmembrane region" description="Helical" evidence="1">
    <location>
        <begin position="81"/>
        <end position="98"/>
    </location>
</feature>
<dbReference type="GO" id="GO:0016780">
    <property type="term" value="F:phosphotransferase activity, for other substituted phosphate groups"/>
    <property type="evidence" value="ECO:0007669"/>
    <property type="project" value="InterPro"/>
</dbReference>
<dbReference type="Pfam" id="PF01066">
    <property type="entry name" value="CDP-OH_P_transf"/>
    <property type="match status" value="1"/>
</dbReference>
<feature type="transmembrane region" description="Helical" evidence="1">
    <location>
        <begin position="158"/>
        <end position="177"/>
    </location>
</feature>
<dbReference type="GO" id="GO:0008654">
    <property type="term" value="P:phospholipid biosynthetic process"/>
    <property type="evidence" value="ECO:0007669"/>
    <property type="project" value="InterPro"/>
</dbReference>
<dbReference type="STRING" id="1622118.Lupro_03145"/>
<feature type="transmembrane region" description="Helical" evidence="1">
    <location>
        <begin position="104"/>
        <end position="122"/>
    </location>
</feature>
<dbReference type="Gene3D" id="1.20.120.1760">
    <property type="match status" value="1"/>
</dbReference>
<keyword evidence="1" id="KW-1133">Transmembrane helix</keyword>
<dbReference type="EMBL" id="CP013355">
    <property type="protein sequence ID" value="AMC10310.1"/>
    <property type="molecule type" value="Genomic_DNA"/>
</dbReference>
<keyword evidence="1" id="KW-0472">Membrane</keyword>
<evidence type="ECO:0000313" key="3">
    <source>
        <dbReference type="Proteomes" id="UP000059672"/>
    </source>
</evidence>
<sequence length="212" mass="23782">MSIKKQVSMLGFAKDLPNICSLLGLLSALFGIYFAITGNFLASIIGVLWAVLFDWFDGIIARKMKGRTKEQGKFGSQLDSMIDIVSFGILPAILLLSYGNYSLWFMPGAFIIVATAAIRLSYFNIYGLIDSKTYKGLALDNNVLILAFVFLFESFFMHSTFSILIYAILIILSVFNLSSIKTPKFGEKWVYVLIIYVLILTLVFGWILCKEV</sequence>
<dbReference type="RefSeq" id="WP_068206189.1">
    <property type="nucleotide sequence ID" value="NZ_CP013355.1"/>
</dbReference>
<reference evidence="3" key="1">
    <citation type="submission" date="2015-12" db="EMBL/GenBank/DDBJ databases">
        <title>Complete genome sequence of Lutibacter profundus strain LP1.</title>
        <authorList>
            <person name="Wissuwa J."/>
            <person name="Le Moine Bauer S."/>
            <person name="Stokke R."/>
            <person name="Dahle H."/>
            <person name="Steen I.H."/>
        </authorList>
    </citation>
    <scope>NUCLEOTIDE SEQUENCE [LARGE SCALE GENOMIC DNA]</scope>
    <source>
        <strain evidence="3">LP1</strain>
    </source>
</reference>
<gene>
    <name evidence="2" type="ORF">Lupro_03145</name>
</gene>
<dbReference type="AlphaFoldDB" id="A0A0X8G5B5"/>
<reference evidence="2 3" key="2">
    <citation type="journal article" date="2016" name="Int. J. Syst. Evol. Microbiol.">
        <title>Lutibacter profundi sp. nov., isolated from a deep-sea hydrothermal system on the Arctic Mid-Ocean Ridge and emended description of the genus Lutibacter.</title>
        <authorList>
            <person name="Le Moine Bauer S."/>
            <person name="Roalkvam I."/>
            <person name="Steen I.H."/>
            <person name="Dahle H."/>
        </authorList>
    </citation>
    <scope>NUCLEOTIDE SEQUENCE [LARGE SCALE GENOMIC DNA]</scope>
    <source>
        <strain evidence="2 3">LP1</strain>
    </source>
</reference>
<proteinExistence type="predicted"/>
<feature type="transmembrane region" description="Helical" evidence="1">
    <location>
        <begin position="189"/>
        <end position="208"/>
    </location>
</feature>
<name>A0A0X8G5B5_9FLAO</name>
<keyword evidence="1" id="KW-0812">Transmembrane</keyword>
<organism evidence="2 3">
    <name type="scientific">Lutibacter profundi</name>
    <dbReference type="NCBI Taxonomy" id="1622118"/>
    <lineage>
        <taxon>Bacteria</taxon>
        <taxon>Pseudomonadati</taxon>
        <taxon>Bacteroidota</taxon>
        <taxon>Flavobacteriia</taxon>
        <taxon>Flavobacteriales</taxon>
        <taxon>Flavobacteriaceae</taxon>
        <taxon>Lutibacter</taxon>
    </lineage>
</organism>
<dbReference type="KEGG" id="lut:Lupro_03145"/>
<protein>
    <submittedName>
        <fullName evidence="2">CDP-alcohol phosphatidyltransferase</fullName>
    </submittedName>
</protein>
<dbReference type="OrthoDB" id="9777147at2"/>
<feature type="transmembrane region" description="Helical" evidence="1">
    <location>
        <begin position="40"/>
        <end position="60"/>
    </location>
</feature>
<keyword evidence="3" id="KW-1185">Reference proteome</keyword>
<keyword evidence="2" id="KW-0808">Transferase</keyword>
<accession>A0A0X8G5B5</accession>